<dbReference type="PANTHER" id="PTHR10381">
    <property type="entry name" value="ATP-DEPENDENT CLP PROTEASE PROTEOLYTIC SUBUNIT"/>
    <property type="match status" value="1"/>
</dbReference>
<proteinExistence type="inferred from homology"/>
<evidence type="ECO:0000313" key="8">
    <source>
        <dbReference type="EMBL" id="ABV44012.1"/>
    </source>
</evidence>
<sequence>MTDQTDVPWWEIRNATGEDEPTELLIYGYIGEWDDVNSRDVATQLKAVTSKEIHVKINSYGGSVFTAQAILSTLKRHTAAVTVFIDGIAASAATIIAMAGERVVIPSNAMMMIHNPLTWADGNAADFREYADMLDRIRDSIIAAYQSKTSLTHEKLVELMDAETWMSATEAVDLGFADEVEVALRVAASIDNGILTVNGMSFDSSRFANIPAGFAVSNTAQSQKPTPKNTPAPATPEKEEIVDLETLKNKYPELYNQIKTEGVSAGQTAERARIKAIEDLAGSDHKDLVNKAKFDTGASAPELAVEIMNAEKARKKAYLDNRTDDADELENAADPSDPKNSKGKKEKEKETVTNAMSAGFNKNRK</sequence>
<feature type="compositionally biased region" description="Basic and acidic residues" evidence="7">
    <location>
        <begin position="336"/>
        <end position="351"/>
    </location>
</feature>
<comment type="similarity">
    <text evidence="1 6">Belongs to the peptidase S14 family.</text>
</comment>
<evidence type="ECO:0000256" key="6">
    <source>
        <dbReference type="RuleBase" id="RU003567"/>
    </source>
</evidence>
<dbReference type="KEGG" id="spe:Spro_4920"/>
<dbReference type="InterPro" id="IPR029045">
    <property type="entry name" value="ClpP/crotonase-like_dom_sf"/>
</dbReference>
<evidence type="ECO:0000256" key="2">
    <source>
        <dbReference type="ARBA" id="ARBA00022490"/>
    </source>
</evidence>
<dbReference type="NCBIfam" id="NF045542">
    <property type="entry name" value="Clp_rel_HeadMat"/>
    <property type="match status" value="1"/>
</dbReference>
<evidence type="ECO:0000256" key="3">
    <source>
        <dbReference type="ARBA" id="ARBA00022670"/>
    </source>
</evidence>
<evidence type="ECO:0000256" key="1">
    <source>
        <dbReference type="ARBA" id="ARBA00007039"/>
    </source>
</evidence>
<protein>
    <recommendedName>
        <fullName evidence="6">ATP-dependent Clp protease proteolytic subunit</fullName>
    </recommendedName>
</protein>
<evidence type="ECO:0000256" key="4">
    <source>
        <dbReference type="ARBA" id="ARBA00022801"/>
    </source>
</evidence>
<dbReference type="AlphaFoldDB" id="A8GLM2"/>
<dbReference type="InterPro" id="IPR023562">
    <property type="entry name" value="ClpP/TepA"/>
</dbReference>
<feature type="region of interest" description="Disordered" evidence="7">
    <location>
        <begin position="318"/>
        <end position="365"/>
    </location>
</feature>
<keyword evidence="8" id="KW-0614">Plasmid</keyword>
<dbReference type="CDD" id="cd07016">
    <property type="entry name" value="S14_ClpP_1"/>
    <property type="match status" value="1"/>
</dbReference>
<evidence type="ECO:0000256" key="5">
    <source>
        <dbReference type="ARBA" id="ARBA00022825"/>
    </source>
</evidence>
<dbReference type="eggNOG" id="COG0740">
    <property type="taxonomic scope" value="Bacteria"/>
</dbReference>
<keyword evidence="2" id="KW-0963">Cytoplasm</keyword>
<dbReference type="Gene3D" id="3.90.226.10">
    <property type="entry name" value="2-enoyl-CoA Hydratase, Chain A, domain 1"/>
    <property type="match status" value="1"/>
</dbReference>
<reference evidence="8" key="1">
    <citation type="submission" date="2007-09" db="EMBL/GenBank/DDBJ databases">
        <title>Complete sequence of plasmid of Serratia proteamaculans 568.</title>
        <authorList>
            <consortium name="US DOE Joint Genome Institute"/>
            <person name="Copeland A."/>
            <person name="Lucas S."/>
            <person name="Lapidus A."/>
            <person name="Barry K."/>
            <person name="Glavina del Rio T."/>
            <person name="Dalin E."/>
            <person name="Tice H."/>
            <person name="Pitluck S."/>
            <person name="Chain P."/>
            <person name="Malfatti S."/>
            <person name="Shin M."/>
            <person name="Vergez L."/>
            <person name="Schmutz J."/>
            <person name="Larimer F."/>
            <person name="Land M."/>
            <person name="Hauser L."/>
            <person name="Kyrpides N."/>
            <person name="Kim E."/>
            <person name="Taghavi S."/>
            <person name="Newman L."/>
            <person name="Vangronsveld J."/>
            <person name="van der Lelie D."/>
            <person name="Richardson P."/>
        </authorList>
    </citation>
    <scope>NUCLEOTIDE SEQUENCE [LARGE SCALE GENOMIC DNA]</scope>
    <source>
        <strain evidence="8">568</strain>
        <plasmid evidence="8">pSPRO01</plasmid>
    </source>
</reference>
<keyword evidence="5" id="KW-0720">Serine protease</keyword>
<dbReference type="GO" id="GO:0009368">
    <property type="term" value="C:endopeptidase Clp complex"/>
    <property type="evidence" value="ECO:0007669"/>
    <property type="project" value="TreeGrafter"/>
</dbReference>
<organism evidence="8">
    <name type="scientific">Serratia proteamaculans (strain 568)</name>
    <dbReference type="NCBI Taxonomy" id="399741"/>
    <lineage>
        <taxon>Bacteria</taxon>
        <taxon>Pseudomonadati</taxon>
        <taxon>Pseudomonadota</taxon>
        <taxon>Gammaproteobacteria</taxon>
        <taxon>Enterobacterales</taxon>
        <taxon>Yersiniaceae</taxon>
        <taxon>Serratia</taxon>
    </lineage>
</organism>
<evidence type="ECO:0000256" key="7">
    <source>
        <dbReference type="SAM" id="MobiDB-lite"/>
    </source>
</evidence>
<dbReference type="OrthoDB" id="9806592at2"/>
<dbReference type="PANTHER" id="PTHR10381:SF70">
    <property type="entry name" value="ATP-DEPENDENT CLP PROTEASE PROTEOLYTIC SUBUNIT"/>
    <property type="match status" value="1"/>
</dbReference>
<name>A8GLM2_SERP5</name>
<dbReference type="SUPFAM" id="SSF52096">
    <property type="entry name" value="ClpP/crotonase"/>
    <property type="match status" value="1"/>
</dbReference>
<dbReference type="HOGENOM" id="CLU_052762_0_1_6"/>
<dbReference type="GO" id="GO:0006515">
    <property type="term" value="P:protein quality control for misfolded or incompletely synthesized proteins"/>
    <property type="evidence" value="ECO:0007669"/>
    <property type="project" value="TreeGrafter"/>
</dbReference>
<keyword evidence="4" id="KW-0378">Hydrolase</keyword>
<dbReference type="PRINTS" id="PR00127">
    <property type="entry name" value="CLPPROTEASEP"/>
</dbReference>
<dbReference type="GO" id="GO:0004252">
    <property type="term" value="F:serine-type endopeptidase activity"/>
    <property type="evidence" value="ECO:0007669"/>
    <property type="project" value="InterPro"/>
</dbReference>
<dbReference type="GO" id="GO:0004176">
    <property type="term" value="F:ATP-dependent peptidase activity"/>
    <property type="evidence" value="ECO:0007669"/>
    <property type="project" value="InterPro"/>
</dbReference>
<keyword evidence="3" id="KW-0645">Protease</keyword>
<dbReference type="EMBL" id="CP000827">
    <property type="protein sequence ID" value="ABV44012.1"/>
    <property type="molecule type" value="Genomic_DNA"/>
</dbReference>
<dbReference type="GO" id="GO:0051117">
    <property type="term" value="F:ATPase binding"/>
    <property type="evidence" value="ECO:0007669"/>
    <property type="project" value="TreeGrafter"/>
</dbReference>
<dbReference type="Pfam" id="PF00574">
    <property type="entry name" value="CLP_protease"/>
    <property type="match status" value="1"/>
</dbReference>
<feature type="region of interest" description="Disordered" evidence="7">
    <location>
        <begin position="218"/>
        <end position="237"/>
    </location>
</feature>
<dbReference type="InterPro" id="IPR001907">
    <property type="entry name" value="ClpP"/>
</dbReference>
<accession>A8GLM2</accession>
<geneLocation type="plasmid" evidence="8">
    <name>pSPRO01</name>
</geneLocation>
<gene>
    <name evidence="8" type="ordered locus">Spro_4920</name>
</gene>